<feature type="region of interest" description="Disordered" evidence="1">
    <location>
        <begin position="282"/>
        <end position="304"/>
    </location>
</feature>
<accession>A0AA40DNB8</accession>
<proteinExistence type="predicted"/>
<evidence type="ECO:0000313" key="6">
    <source>
        <dbReference type="Proteomes" id="UP001172159"/>
    </source>
</evidence>
<evidence type="ECO:0000259" key="2">
    <source>
        <dbReference type="Pfam" id="PF18276"/>
    </source>
</evidence>
<dbReference type="Pfam" id="PF18276">
    <property type="entry name" value="TcA_TcB_BD"/>
    <property type="match status" value="1"/>
</dbReference>
<dbReference type="InterPro" id="IPR046839">
    <property type="entry name" value="ABC_toxin_N"/>
</dbReference>
<feature type="domain" description="Neuraminidase-like" evidence="3">
    <location>
        <begin position="1463"/>
        <end position="1638"/>
    </location>
</feature>
<keyword evidence="6" id="KW-1185">Reference proteome</keyword>
<dbReference type="Pfam" id="PF18413">
    <property type="entry name" value="Neuraminidase"/>
    <property type="match status" value="1"/>
</dbReference>
<sequence length="2850" mass="313723">MAAASSTTGDSEQLHSILGALLHPQFYQEHISSQVLQPATLQSFLVELCQDHDNEFPQQLKSKLLLLGELRDALDLPSALCGQILLDTQIPCENLNDVIAHYWERLNGDASTRPLAVSMFETKPAAVISTLIARGHFQDQLPYSVRANVLSILQDLDKSLNLLKQPLSSYSEALQTLSDQDKQNALRFFSTIQQLCQIIIQPTDLPILMALGFSSVETIAYSPLATLRALLSPHGINAEQAAKIHSQAKRVQSIAEHGYLALMLQDPSQDLRKGEPALLFGSSSSLTNDKNGKPSGSPPLGGNNMSSWFGDLDDMGCPDCCSVTSPAAYFVDLLRFLKNTPAGSEKVPTSISKKNSPPPAQSLLAKLFVRRPELGDLLLSCRNTSERVPYIDLVNEILESAIVYLEGKSDIGSGLTLKSYNADSEQRFDHDPVSSSPTAAKKQIPRDTANVNYGLYDQVISEAVFPSSVFPYDQSVDALRSYLAASDITMSEVLQFFETSSGTDDVKAAHRKEMLSRSYAASVLNLTEGDFLALTEESFYSLDAARFATGNPTLSREDYQTEAGLQSSWYYWGYRDTDVEDGAMSMLQTEEDMEDGAEQTGLTFIKRQLLPRLGESFATLVNLLKTRFMAKSLVIQPWKSSSSSGQQVSNQLGDFRLRSGDGGQLDSFSLQRLEHLVRLWRRLRQDTTQGQKGNSQGVSWSLEDVDDALCIFGEQAPSPKGPRVVTPETVKKIAAVAEIARISKMEPGRVIALFTKGATYLQQLPITRAVNLNSASGQDLVATSTKYLSLLLASLDLTYSDYVQIQADEQSSPDSPNPMTDARVFLFYRLSGLAKLLGVPYAKLTSLLAVLAEKDGAPTLSSPEGLLALLTKWRGLTAEGWTPEALCAVVDQKHSDAQIDIEKAALLVGKILAVATKGLVGETISSPLVDQALTAAAQGIEPSLALELMDIFLNTPASTPVSGEDGKRVTVRTLLKSLVERASGIMATSPGENVNDTILFFTQETVLNIQATVSPGYEPPDSLAFGFGRTCQLTKSASASTPPQVQGSVTISAVEPLGMLSISWPEGLQDIKLSFDAPKSKPRQPQGPPPSPPYMIPQSSIAQVSTELQQLQRYLTLVKQYKISFAEVQVLAPLLFRPTGHHMGLVDDVHSYVSVRKTLAGAGKEVELAKLVYWFCTTRNPLGSIKETSSRFTQASLLSQPLAEELLSANSQVKLLSRADRLGFLVKLSSQARILFSLSLKQNSVLVLFSMATPPPFGQKSQATSTRPQTALVHNLRAALVAREAYEALATAQDKLRNNRRRALVQYLLQHPAMKSWGVQDEGGLFEFFLIDVQMSSALETTRIQQAISTVQLFVHRCLLGREKDVDARSIPQDRWSWMQRLSTWEANRRVFLYPESYIDPTLRDNKTEIFTSVVEEAAMQNSLDEQVVQKILRGYIYATYDVANLRIEAVFYDPEKIGEIESPQGEGVYHFFARTRNAPYAYFYRSMEHTKRGLALPSSIWAAWTKMPIEIPSHDADADGVALDRPGTHLVPVVWQRRLMVFMPKIAVQTKVEKKAAGVLSTTGDSKASSVTVNNPTSISVDIQLVWTELVDSVFVTPKQSGVTVNVPAIDSGKAPAFDSFRFQALPSEHTISIIVYQNVTKDNSTIGTNKCLGQFTLQGATVVFTKANSMSYTPRLSESKFPKTQFGSLTWSDVAPKPGDTIVTRPADSEVQSADWPKLPLPGLGKNVVPTAMTWTLNSRYGSETGIVADATTAASRGREPWFLLPSTNTSVPLYNTLAESLRQALAADAGVDQVYRVMDKAILSDAVHGHAFGNSVALTQCREDATPHAIYNWEAGFHVVALLVERLISLQQFDRALEYARLVFDATGSNQEAPDATTDMDNWRPTWRFPPFRDSATRAHGTLESVLRSLGPSSGAEATMESRILAWRRSPFRPHVVARNRPLAYMKRFVMKYIEALVAAGDVLFRQNSLELVPLAVQKYVEALHVFGPSPETTTQLNENKRFKSYNQLAHIMDDFSNASVASRLSFPYYVPLAERGKDAKDDVDDDLQGFPRTRYFGIQANKDFVKLRGLIDDRLFKIRNSLDINGNPRTLSLWDPPINPMDLVKAVAATGGNVQAALQGDTGLLTPAVNGRVLPRKRFSLLLSKAFELCAELKASSAGLLAAIEKKDGEALSVLRSKQDSALQRIMCEMKTHQKTEAELGLGQLEQQRRSAVHRLNYYAALTGDAKTDLVPKPNEDFQEVEQVIPQPMDKDLRLTRHEALELSFADTSSFFNSLAADRDLAASLYFMLPMPVLNFQFMGLGGSQSLPNLGQVDQMIAGTFRAQSLQASENSSRAGRIAQWTRQLQERRLQLNLAGIEVKSIDKQVEVQKARIAALEVDLRAQQLSADSATQTLEFYKSKFTTEKLYSWLEAGTRATLYQTYLAAMELARKVESVYVFERGPDTGSVGFSSAKSGPFIAPAGYWDNSRHGLQAGDQLWMALKQLELAYLAKDDNYSTVNVTKNISLRQLDPSALLSFRELGDTTFKLPELLFDLDFPGHYFRRIKSVAFSIHCIVGPYTSINCTATLVDHKYRCSSFVSPAGYNEKSDGQDDRFVGQDIQLPITSVAISSGQQDAGVFDLNFASDDYQPFEGAGAISTWRLRLPDTVKQFDYRSISDIVLHLRYTARDGGEQLRQAASTAAKSSINAAAAGGVTLSALLDIRQDAPDAWFSVTMPTTTAVQRTMTMRSIAERLPYYAKAVAGIKITGLTLYAAGSENQLRKMTFKMFDKREHQPEEEVRLKYAEKFGSGNLHKFTVGAAVAAEGNAAALGNLDMMKAGSWYMSLESGDNKSNPTDIMLLVSYTLVI</sequence>
<dbReference type="InterPro" id="IPR040840">
    <property type="entry name" value="TcA_TcB_BD"/>
</dbReference>
<organism evidence="5 6">
    <name type="scientific">Apiosordaria backusii</name>
    <dbReference type="NCBI Taxonomy" id="314023"/>
    <lineage>
        <taxon>Eukaryota</taxon>
        <taxon>Fungi</taxon>
        <taxon>Dikarya</taxon>
        <taxon>Ascomycota</taxon>
        <taxon>Pezizomycotina</taxon>
        <taxon>Sordariomycetes</taxon>
        <taxon>Sordariomycetidae</taxon>
        <taxon>Sordariales</taxon>
        <taxon>Lasiosphaeriaceae</taxon>
        <taxon>Apiosordaria</taxon>
    </lineage>
</organism>
<evidence type="ECO:0000259" key="4">
    <source>
        <dbReference type="Pfam" id="PF20220"/>
    </source>
</evidence>
<gene>
    <name evidence="5" type="ORF">B0T21DRAFT_455199</name>
</gene>
<evidence type="ECO:0000256" key="1">
    <source>
        <dbReference type="SAM" id="MobiDB-lite"/>
    </source>
</evidence>
<dbReference type="Proteomes" id="UP001172159">
    <property type="component" value="Unassembled WGS sequence"/>
</dbReference>
<evidence type="ECO:0000259" key="3">
    <source>
        <dbReference type="Pfam" id="PF18413"/>
    </source>
</evidence>
<dbReference type="Pfam" id="PF20220">
    <property type="entry name" value="ABC_toxin_N"/>
    <property type="match status" value="1"/>
</dbReference>
<reference evidence="5" key="1">
    <citation type="submission" date="2023-06" db="EMBL/GenBank/DDBJ databases">
        <title>Genome-scale phylogeny and comparative genomics of the fungal order Sordariales.</title>
        <authorList>
            <consortium name="Lawrence Berkeley National Laboratory"/>
            <person name="Hensen N."/>
            <person name="Bonometti L."/>
            <person name="Westerberg I."/>
            <person name="Brannstrom I.O."/>
            <person name="Guillou S."/>
            <person name="Cros-Aarteil S."/>
            <person name="Calhoun S."/>
            <person name="Haridas S."/>
            <person name="Kuo A."/>
            <person name="Mondo S."/>
            <person name="Pangilinan J."/>
            <person name="Riley R."/>
            <person name="Labutti K."/>
            <person name="Andreopoulos B."/>
            <person name="Lipzen A."/>
            <person name="Chen C."/>
            <person name="Yanf M."/>
            <person name="Daum C."/>
            <person name="Ng V."/>
            <person name="Clum A."/>
            <person name="Steindorff A."/>
            <person name="Ohm R."/>
            <person name="Martin F."/>
            <person name="Silar P."/>
            <person name="Natvig D."/>
            <person name="Lalanne C."/>
            <person name="Gautier V."/>
            <person name="Ament-Velasquez S.L."/>
            <person name="Kruys A."/>
            <person name="Hutchinson M.I."/>
            <person name="Powell A.J."/>
            <person name="Barry K."/>
            <person name="Miller A.N."/>
            <person name="Grigoriev I.V."/>
            <person name="Debuchy R."/>
            <person name="Gladieux P."/>
            <person name="Thoren M.H."/>
            <person name="Johannesson H."/>
        </authorList>
    </citation>
    <scope>NUCLEOTIDE SEQUENCE</scope>
    <source>
        <strain evidence="5">CBS 540.89</strain>
    </source>
</reference>
<comment type="caution">
    <text evidence="5">The sequence shown here is derived from an EMBL/GenBank/DDBJ whole genome shotgun (WGS) entry which is preliminary data.</text>
</comment>
<feature type="domain" description="Tc toxin complex TcA C-terminal TcB-binding" evidence="2">
    <location>
        <begin position="2368"/>
        <end position="2670"/>
    </location>
</feature>
<dbReference type="InterPro" id="IPR041079">
    <property type="entry name" value="Neuraminidase-like"/>
</dbReference>
<protein>
    <submittedName>
        <fullName evidence="5">Uncharacterized protein</fullName>
    </submittedName>
</protein>
<feature type="domain" description="ABC toxin N-terminal" evidence="4">
    <location>
        <begin position="1294"/>
        <end position="1413"/>
    </location>
</feature>
<name>A0AA40DNB8_9PEZI</name>
<dbReference type="EMBL" id="JAUKTV010000019">
    <property type="protein sequence ID" value="KAK0707167.1"/>
    <property type="molecule type" value="Genomic_DNA"/>
</dbReference>
<evidence type="ECO:0000313" key="5">
    <source>
        <dbReference type="EMBL" id="KAK0707167.1"/>
    </source>
</evidence>